<gene>
    <name evidence="2" type="ORF">GGR37_001691</name>
</gene>
<accession>A0A7W7AAR0</accession>
<evidence type="ECO:0000259" key="1">
    <source>
        <dbReference type="Pfam" id="PF05229"/>
    </source>
</evidence>
<keyword evidence="2" id="KW-0946">Virion</keyword>
<dbReference type="AlphaFoldDB" id="A0A7W7AAR0"/>
<reference evidence="2 3" key="1">
    <citation type="submission" date="2020-08" db="EMBL/GenBank/DDBJ databases">
        <title>Genomic Encyclopedia of Type Strains, Phase IV (KMG-IV): sequencing the most valuable type-strain genomes for metagenomic binning, comparative biology and taxonomic classification.</title>
        <authorList>
            <person name="Goeker M."/>
        </authorList>
    </citation>
    <scope>NUCLEOTIDE SEQUENCE [LARGE SCALE GENOMIC DNA]</scope>
    <source>
        <strain evidence="2 3">DSM 17507</strain>
    </source>
</reference>
<evidence type="ECO:0000313" key="2">
    <source>
        <dbReference type="EMBL" id="MBB4613416.1"/>
    </source>
</evidence>
<dbReference type="Pfam" id="PF05229">
    <property type="entry name" value="SCPU"/>
    <property type="match status" value="1"/>
</dbReference>
<name>A0A7W7AAR0_9SPHN</name>
<protein>
    <submittedName>
        <fullName evidence="2">Spore coat protein U-like protein</fullName>
    </submittedName>
</protein>
<keyword evidence="2" id="KW-0167">Capsid protein</keyword>
<dbReference type="RefSeq" id="WP_183661097.1">
    <property type="nucleotide sequence ID" value="NZ_JACHOA010000003.1"/>
</dbReference>
<proteinExistence type="predicted"/>
<sequence length="147" mass="13997">MVPAFAHAASAQLTLGGTVSSACTIGGTSSTLSLGDVTGGKSGSVGSVTVTCNLADTGPTISLSSGNSGLKRDGGTDLIGYTISWPIAGTSSFNSVSAGTGSVSAQLAAVAPGTARSANLTLAVSAGATNGKVAGTYRDVITISISP</sequence>
<dbReference type="InterPro" id="IPR007893">
    <property type="entry name" value="Spore_coat_U/FanG"/>
</dbReference>
<comment type="caution">
    <text evidence="2">The sequence shown here is derived from an EMBL/GenBank/DDBJ whole genome shotgun (WGS) entry which is preliminary data.</text>
</comment>
<keyword evidence="3" id="KW-1185">Reference proteome</keyword>
<evidence type="ECO:0000313" key="3">
    <source>
        <dbReference type="Proteomes" id="UP000538566"/>
    </source>
</evidence>
<dbReference type="Proteomes" id="UP000538566">
    <property type="component" value="Unassembled WGS sequence"/>
</dbReference>
<feature type="domain" description="Spore coat protein U/FanG" evidence="1">
    <location>
        <begin position="11"/>
        <end position="143"/>
    </location>
</feature>
<organism evidence="2 3">
    <name type="scientific">Novosphingobium taihuense</name>
    <dbReference type="NCBI Taxonomy" id="260085"/>
    <lineage>
        <taxon>Bacteria</taxon>
        <taxon>Pseudomonadati</taxon>
        <taxon>Pseudomonadota</taxon>
        <taxon>Alphaproteobacteria</taxon>
        <taxon>Sphingomonadales</taxon>
        <taxon>Sphingomonadaceae</taxon>
        <taxon>Novosphingobium</taxon>
    </lineage>
</organism>
<dbReference type="EMBL" id="JACHOA010000003">
    <property type="protein sequence ID" value="MBB4613416.1"/>
    <property type="molecule type" value="Genomic_DNA"/>
</dbReference>